<evidence type="ECO:0000256" key="4">
    <source>
        <dbReference type="ARBA" id="ARBA00022490"/>
    </source>
</evidence>
<dbReference type="GO" id="GO:0005819">
    <property type="term" value="C:spindle"/>
    <property type="evidence" value="ECO:0007669"/>
    <property type="project" value="TreeGrafter"/>
</dbReference>
<keyword evidence="6" id="KW-0493">Microtubule</keyword>
<keyword evidence="7" id="KW-0206">Cytoskeleton</keyword>
<feature type="region of interest" description="Disordered" evidence="10">
    <location>
        <begin position="500"/>
        <end position="550"/>
    </location>
</feature>
<dbReference type="GO" id="GO:0005874">
    <property type="term" value="C:microtubule"/>
    <property type="evidence" value="ECO:0007669"/>
    <property type="project" value="UniProtKB-KW"/>
</dbReference>
<feature type="compositionally biased region" description="Low complexity" evidence="10">
    <location>
        <begin position="509"/>
        <end position="522"/>
    </location>
</feature>
<evidence type="ECO:0000313" key="11">
    <source>
        <dbReference type="EnsemblPlants" id="Kaladp0070s0181.1.v1.1"/>
    </source>
</evidence>
<evidence type="ECO:0000256" key="10">
    <source>
        <dbReference type="SAM" id="MobiDB-lite"/>
    </source>
</evidence>
<feature type="coiled-coil region" evidence="9">
    <location>
        <begin position="468"/>
        <end position="495"/>
    </location>
</feature>
<organism evidence="11 12">
    <name type="scientific">Kalanchoe fedtschenkoi</name>
    <name type="common">Lavender scallops</name>
    <name type="synonym">South American air plant</name>
    <dbReference type="NCBI Taxonomy" id="63787"/>
    <lineage>
        <taxon>Eukaryota</taxon>
        <taxon>Viridiplantae</taxon>
        <taxon>Streptophyta</taxon>
        <taxon>Embryophyta</taxon>
        <taxon>Tracheophyta</taxon>
        <taxon>Spermatophyta</taxon>
        <taxon>Magnoliopsida</taxon>
        <taxon>eudicotyledons</taxon>
        <taxon>Gunneridae</taxon>
        <taxon>Pentapetalae</taxon>
        <taxon>Saxifragales</taxon>
        <taxon>Crassulaceae</taxon>
        <taxon>Kalanchoe</taxon>
    </lineage>
</organism>
<evidence type="ECO:0000256" key="3">
    <source>
        <dbReference type="ARBA" id="ARBA00006187"/>
    </source>
</evidence>
<keyword evidence="12" id="KW-1185">Reference proteome</keyword>
<feature type="compositionally biased region" description="Polar residues" evidence="10">
    <location>
        <begin position="530"/>
        <end position="550"/>
    </location>
</feature>
<protein>
    <submittedName>
        <fullName evidence="11">Uncharacterized protein</fullName>
    </submittedName>
</protein>
<dbReference type="PANTHER" id="PTHR19321:SF0">
    <property type="entry name" value="65-KDA MICROTUBULE-ASSOCIATED PROTEIN 6"/>
    <property type="match status" value="1"/>
</dbReference>
<evidence type="ECO:0000313" key="12">
    <source>
        <dbReference type="Proteomes" id="UP000594263"/>
    </source>
</evidence>
<evidence type="ECO:0000256" key="2">
    <source>
        <dbReference type="ARBA" id="ARBA00004245"/>
    </source>
</evidence>
<feature type="coiled-coil region" evidence="9">
    <location>
        <begin position="51"/>
        <end position="142"/>
    </location>
</feature>
<keyword evidence="5" id="KW-0597">Phosphoprotein</keyword>
<dbReference type="GO" id="GO:0000226">
    <property type="term" value="P:microtubule cytoskeleton organization"/>
    <property type="evidence" value="ECO:0007669"/>
    <property type="project" value="InterPro"/>
</dbReference>
<evidence type="ECO:0000256" key="5">
    <source>
        <dbReference type="ARBA" id="ARBA00022553"/>
    </source>
</evidence>
<keyword evidence="4" id="KW-0963">Cytoplasm</keyword>
<dbReference type="GO" id="GO:0005737">
    <property type="term" value="C:cytoplasm"/>
    <property type="evidence" value="ECO:0007669"/>
    <property type="project" value="TreeGrafter"/>
</dbReference>
<sequence length="600" mass="67929">MLALGCSVPSSHMGIISFTPLLRELEQIWTDIGETKAEKDRMFLELEKECLEIYRRKVDEAANTKARLHQNVAAKEAELSSLMASLGELKINSQIPLEKKSASLKEKLAAVSQLLENLRAKRDERLKQFSDIKEQIERLSEEISGYNNPGSNLTTPITYEKDDLSLRKLAEYQNHLRSLQKEKADRVTKILDYVNEVHSLCAVLGIDFGKTVSEVHPSLHANSFEQSTNIGNNVLEGLEQAICKLKSDRKTRYLKLKNFASMLSELWSLMDTPYEEKIKFSDLTFLAGSPETEITQPGLLTTEMIEQASEEVEQLKTMKASRMKQLVMNKRSELEEICRANHIVPDSSTTPEKVGALIDAGLMDPSELIASIESQIVKANKEAASRQDIMDRIGRWLSACEEEIWLDEYNQDVNRYAAGRGSHLNLKRAERARVTVSKIPTIIDNLVAKTVAWENEKGVTFLYDGVRLLSILEEYKLTRKRKEEAKRRCRDQKKLQDALLTEKESMYGSKPSPRRSISLRRPAGYPNGNGYMTPTPRRSSIGSATSELQTPRSCSWRQNGYFSEPRRLSTGPLNFVNIRKEDTLSCTSTSFCDSESSSQI</sequence>
<dbReference type="Pfam" id="PF03999">
    <property type="entry name" value="MAP65_ASE1"/>
    <property type="match status" value="1"/>
</dbReference>
<dbReference type="Gramene" id="Kaladp0070s0181.1.v1.1">
    <property type="protein sequence ID" value="Kaladp0070s0181.1.v1.1"/>
    <property type="gene ID" value="Kaladp0070s0181.v1.1"/>
</dbReference>
<name>A0A7N0UKY6_KALFE</name>
<evidence type="ECO:0000256" key="6">
    <source>
        <dbReference type="ARBA" id="ARBA00022701"/>
    </source>
</evidence>
<comment type="subcellular location">
    <subcellularLocation>
        <location evidence="2">Cytoplasm</location>
        <location evidence="2">Cytoskeleton</location>
    </subcellularLocation>
    <subcellularLocation>
        <location evidence="1">Nucleus</location>
    </subcellularLocation>
</comment>
<accession>A0A7N0UKY6</accession>
<keyword evidence="8" id="KW-0539">Nucleus</keyword>
<dbReference type="Gene3D" id="1.20.58.1520">
    <property type="match status" value="1"/>
</dbReference>
<dbReference type="GO" id="GO:0008017">
    <property type="term" value="F:microtubule binding"/>
    <property type="evidence" value="ECO:0007669"/>
    <property type="project" value="InterPro"/>
</dbReference>
<keyword evidence="9" id="KW-0175">Coiled coil</keyword>
<evidence type="ECO:0000256" key="1">
    <source>
        <dbReference type="ARBA" id="ARBA00004123"/>
    </source>
</evidence>
<evidence type="ECO:0000256" key="9">
    <source>
        <dbReference type="SAM" id="Coils"/>
    </source>
</evidence>
<dbReference type="OMA" id="HTSSTCH"/>
<dbReference type="EnsemblPlants" id="Kaladp0070s0181.1.v1.1">
    <property type="protein sequence ID" value="Kaladp0070s0181.1.v1.1"/>
    <property type="gene ID" value="Kaladp0070s0181.v1.1"/>
</dbReference>
<comment type="similarity">
    <text evidence="3">Belongs to the MAP65/ASE1 family.</text>
</comment>
<dbReference type="InterPro" id="IPR007145">
    <property type="entry name" value="MAP65_Ase1_PRC1"/>
</dbReference>
<dbReference type="FunFam" id="1.20.58.1520:FF:000002">
    <property type="entry name" value="65-kDa microtubule-associated protein 6"/>
    <property type="match status" value="1"/>
</dbReference>
<reference evidence="11" key="1">
    <citation type="submission" date="2021-01" db="UniProtKB">
        <authorList>
            <consortium name="EnsemblPlants"/>
        </authorList>
    </citation>
    <scope>IDENTIFICATION</scope>
</reference>
<dbReference type="GO" id="GO:0005634">
    <property type="term" value="C:nucleus"/>
    <property type="evidence" value="ECO:0007669"/>
    <property type="project" value="UniProtKB-SubCell"/>
</dbReference>
<dbReference type="PANTHER" id="PTHR19321">
    <property type="entry name" value="PROTEIN REGULATOR OF CYTOKINESIS 1 PRC1-RELATED"/>
    <property type="match status" value="1"/>
</dbReference>
<dbReference type="Proteomes" id="UP000594263">
    <property type="component" value="Unplaced"/>
</dbReference>
<dbReference type="AlphaFoldDB" id="A0A7N0UKY6"/>
<evidence type="ECO:0000256" key="7">
    <source>
        <dbReference type="ARBA" id="ARBA00023212"/>
    </source>
</evidence>
<evidence type="ECO:0000256" key="8">
    <source>
        <dbReference type="ARBA" id="ARBA00023242"/>
    </source>
</evidence>
<proteinExistence type="inferred from homology"/>